<keyword evidence="2" id="KW-1185">Reference proteome</keyword>
<accession>A0ACC0LFF8</accession>
<dbReference type="Proteomes" id="UP001062846">
    <property type="component" value="Chromosome 12"/>
</dbReference>
<reference evidence="1" key="1">
    <citation type="submission" date="2022-02" db="EMBL/GenBank/DDBJ databases">
        <title>Plant Genome Project.</title>
        <authorList>
            <person name="Zhang R.-G."/>
        </authorList>
    </citation>
    <scope>NUCLEOTIDE SEQUENCE</scope>
    <source>
        <strain evidence="1">AT1</strain>
    </source>
</reference>
<dbReference type="EMBL" id="CM046399">
    <property type="protein sequence ID" value="KAI8527325.1"/>
    <property type="molecule type" value="Genomic_DNA"/>
</dbReference>
<proteinExistence type="predicted"/>
<organism evidence="1 2">
    <name type="scientific">Rhododendron molle</name>
    <name type="common">Chinese azalea</name>
    <name type="synonym">Azalea mollis</name>
    <dbReference type="NCBI Taxonomy" id="49168"/>
    <lineage>
        <taxon>Eukaryota</taxon>
        <taxon>Viridiplantae</taxon>
        <taxon>Streptophyta</taxon>
        <taxon>Embryophyta</taxon>
        <taxon>Tracheophyta</taxon>
        <taxon>Spermatophyta</taxon>
        <taxon>Magnoliopsida</taxon>
        <taxon>eudicotyledons</taxon>
        <taxon>Gunneridae</taxon>
        <taxon>Pentapetalae</taxon>
        <taxon>asterids</taxon>
        <taxon>Ericales</taxon>
        <taxon>Ericaceae</taxon>
        <taxon>Ericoideae</taxon>
        <taxon>Rhodoreae</taxon>
        <taxon>Rhododendron</taxon>
    </lineage>
</organism>
<sequence length="149" mass="17272">MNYLECDDDNGDDSPAVNKRIKSESKEYGYKVGVVGEELAGVKGKEDVVKDQLKGKGTQNWRKRTSKIENSSSDFRCFSRVLWYWKKEMTENSVVNGILNYTRSKRVGWDNGTVICDEKLKKLFNVDCFHICYIPDYVKPHFLKRALDD</sequence>
<protein>
    <submittedName>
        <fullName evidence="1">Uncharacterized protein</fullName>
    </submittedName>
</protein>
<evidence type="ECO:0000313" key="1">
    <source>
        <dbReference type="EMBL" id="KAI8527325.1"/>
    </source>
</evidence>
<evidence type="ECO:0000313" key="2">
    <source>
        <dbReference type="Proteomes" id="UP001062846"/>
    </source>
</evidence>
<name>A0ACC0LFF8_RHOML</name>
<comment type="caution">
    <text evidence="1">The sequence shown here is derived from an EMBL/GenBank/DDBJ whole genome shotgun (WGS) entry which is preliminary data.</text>
</comment>
<gene>
    <name evidence="1" type="ORF">RHMOL_Rhmol12G0067100</name>
</gene>